<dbReference type="Gene3D" id="6.10.140.530">
    <property type="match status" value="2"/>
</dbReference>
<dbReference type="Pfam" id="PF03457">
    <property type="entry name" value="HA"/>
    <property type="match status" value="2"/>
</dbReference>
<feature type="domain" description="Helicase-associated" evidence="2">
    <location>
        <begin position="738"/>
        <end position="799"/>
    </location>
</feature>
<evidence type="ECO:0000313" key="3">
    <source>
        <dbReference type="EMBL" id="KAK9902192.1"/>
    </source>
</evidence>
<feature type="domain" description="Helicase-associated" evidence="2">
    <location>
        <begin position="161"/>
        <end position="221"/>
    </location>
</feature>
<feature type="region of interest" description="Disordered" evidence="1">
    <location>
        <begin position="344"/>
        <end position="388"/>
    </location>
</feature>
<comment type="caution">
    <text evidence="3">The sequence shown here is derived from an EMBL/GenBank/DDBJ whole genome shotgun (WGS) entry which is preliminary data.</text>
</comment>
<accession>A0ABR2YCE6</accession>
<feature type="compositionally biased region" description="Low complexity" evidence="1">
    <location>
        <begin position="356"/>
        <end position="388"/>
    </location>
</feature>
<evidence type="ECO:0000256" key="1">
    <source>
        <dbReference type="SAM" id="MobiDB-lite"/>
    </source>
</evidence>
<dbReference type="InterPro" id="IPR005114">
    <property type="entry name" value="Helicase_assoc"/>
</dbReference>
<evidence type="ECO:0000259" key="2">
    <source>
        <dbReference type="Pfam" id="PF03457"/>
    </source>
</evidence>
<dbReference type="Proteomes" id="UP001491310">
    <property type="component" value="Unassembled WGS sequence"/>
</dbReference>
<evidence type="ECO:0000313" key="4">
    <source>
        <dbReference type="Proteomes" id="UP001491310"/>
    </source>
</evidence>
<sequence>MLERSTKKHATSLPCRVSRETSRILLACHTSLVKYGSGWGEEIFPRASLVQRPIEKKQRIRNRSSLPDPWAEGSAERYLADVCGVPESQVEAVMSAAVAWRVTAGGRPLIDRRRRSRVERNIRIVERYLIDKCGVPAGKDGVGTVFQLAPAIMRCKPTVNDRWDRRVIELAAYLYRHGHCNVPEDCEEMPELGAWVKRQRVARQQAGLTQERLAILVELGFEFGEEAQMTEEWEWRFDSLVELLLMRETKVSAMELTARSLQDWVGMDWGTFGGPAAREVALWVQLQREFRRRNLLSADAVRRLTAIGFEWEPKGGLEWQHQWMGRFARVVYLVERSKKVVQARAAQEEQDKRRQLAQQPSLPPSQRSSQQSSQQPAPDQAARARQPPAAADLFEGLSSWRRTAGLAPAGVAAQRWLQQEVELRRAAYAITKLEPGLRFWMARQQREWRQGRLTHEQTLLLTLCGTDLDLYAPEHWRIAAHEAAAYLTGSGIRPSLDSLGECMPEPVAAQERRATGDRTVVSGLPSAAAQLQEMHARQRALGSESDASVRAGRAAAATAVLQRLEEGPGEAAFEETLLDDEGLEDGCGPWWEDFVQAGGLPLHVRARARVRGRPAPGRPPGRQLAVVRWLETQRQLWAEQRLSQTQLRYMALLGITWILSDEVVHMRKAVWGKRLEQLAALKQRTGAAFVDAHSHSESLHDWLEHQKALLAIDWLSLERERQLTALGVDWRPDRGAAEREWDERLTQLLAFRRQHRHLQVTRDWERAPGLARWLQEMREQWLEGELLSSQISQLAALGVEL</sequence>
<organism evidence="3 4">
    <name type="scientific">Coccomyxa subellipsoidea</name>
    <dbReference type="NCBI Taxonomy" id="248742"/>
    <lineage>
        <taxon>Eukaryota</taxon>
        <taxon>Viridiplantae</taxon>
        <taxon>Chlorophyta</taxon>
        <taxon>core chlorophytes</taxon>
        <taxon>Trebouxiophyceae</taxon>
        <taxon>Trebouxiophyceae incertae sedis</taxon>
        <taxon>Coccomyxaceae</taxon>
        <taxon>Coccomyxa</taxon>
    </lineage>
</organism>
<dbReference type="PANTHER" id="PTHR33418:SF1">
    <property type="entry name" value="HELICASE-ASSOCIATED DOMAIN-CONTAINING PROTEIN"/>
    <property type="match status" value="1"/>
</dbReference>
<name>A0ABR2YCE6_9CHLO</name>
<reference evidence="3 4" key="1">
    <citation type="journal article" date="2024" name="Nat. Commun.">
        <title>Phylogenomics reveals the evolutionary origins of lichenization in chlorophyte algae.</title>
        <authorList>
            <person name="Puginier C."/>
            <person name="Libourel C."/>
            <person name="Otte J."/>
            <person name="Skaloud P."/>
            <person name="Haon M."/>
            <person name="Grisel S."/>
            <person name="Petersen M."/>
            <person name="Berrin J.G."/>
            <person name="Delaux P.M."/>
            <person name="Dal Grande F."/>
            <person name="Keller J."/>
        </authorList>
    </citation>
    <scope>NUCLEOTIDE SEQUENCE [LARGE SCALE GENOMIC DNA]</scope>
    <source>
        <strain evidence="3 4">SAG 216-7</strain>
    </source>
</reference>
<keyword evidence="4" id="KW-1185">Reference proteome</keyword>
<dbReference type="PANTHER" id="PTHR33418">
    <property type="entry name" value="HELICASE-ASSOCIATED"/>
    <property type="match status" value="1"/>
</dbReference>
<protein>
    <recommendedName>
        <fullName evidence="2">Helicase-associated domain-containing protein</fullName>
    </recommendedName>
</protein>
<gene>
    <name evidence="3" type="ORF">WJX75_007374</name>
</gene>
<dbReference type="EMBL" id="JALJOT010000016">
    <property type="protein sequence ID" value="KAK9902192.1"/>
    <property type="molecule type" value="Genomic_DNA"/>
</dbReference>
<proteinExistence type="predicted"/>